<dbReference type="EMBL" id="CAJNOJ010000011">
    <property type="protein sequence ID" value="CAF0791490.1"/>
    <property type="molecule type" value="Genomic_DNA"/>
</dbReference>
<evidence type="ECO:0000313" key="3">
    <source>
        <dbReference type="EMBL" id="CAF0791490.1"/>
    </source>
</evidence>
<accession>A0A813S314</accession>
<evidence type="ECO:0000313" key="2">
    <source>
        <dbReference type="EMBL" id="CAF0748149.1"/>
    </source>
</evidence>
<dbReference type="EMBL" id="CAJNOR010000007">
    <property type="protein sequence ID" value="CAF0748149.1"/>
    <property type="molecule type" value="Genomic_DNA"/>
</dbReference>
<gene>
    <name evidence="3" type="ORF">EDS130_LOCUS4372</name>
    <name evidence="2" type="ORF">XAT740_LOCUS272</name>
</gene>
<proteinExistence type="predicted"/>
<protein>
    <submittedName>
        <fullName evidence="3">Uncharacterized protein</fullName>
    </submittedName>
</protein>
<keyword evidence="4" id="KW-1185">Reference proteome</keyword>
<dbReference type="Proteomes" id="UP000663852">
    <property type="component" value="Unassembled WGS sequence"/>
</dbReference>
<name>A0A813S314_ADIRI</name>
<sequence>MNIEDEPMLQDTDNVSSIDLNATQISGPVDDSVPTDIGARQPTNSLSLDALPKSDLAPVNSSCKPRSSGPAKKKRASEMKVRLVQELIGKIEAANENASRSEIKILELPERQMQFHQENTQNENEFFNIFKKRLVTECP</sequence>
<dbReference type="Proteomes" id="UP000663828">
    <property type="component" value="Unassembled WGS sequence"/>
</dbReference>
<evidence type="ECO:0000313" key="4">
    <source>
        <dbReference type="Proteomes" id="UP000663828"/>
    </source>
</evidence>
<feature type="region of interest" description="Disordered" evidence="1">
    <location>
        <begin position="1"/>
        <end position="77"/>
    </location>
</feature>
<dbReference type="AlphaFoldDB" id="A0A813S314"/>
<comment type="caution">
    <text evidence="3">The sequence shown here is derived from an EMBL/GenBank/DDBJ whole genome shotgun (WGS) entry which is preliminary data.</text>
</comment>
<dbReference type="OrthoDB" id="10614208at2759"/>
<evidence type="ECO:0000256" key="1">
    <source>
        <dbReference type="SAM" id="MobiDB-lite"/>
    </source>
</evidence>
<feature type="compositionally biased region" description="Polar residues" evidence="1">
    <location>
        <begin position="11"/>
        <end position="26"/>
    </location>
</feature>
<evidence type="ECO:0000313" key="5">
    <source>
        <dbReference type="Proteomes" id="UP000663852"/>
    </source>
</evidence>
<reference evidence="3" key="1">
    <citation type="submission" date="2021-02" db="EMBL/GenBank/DDBJ databases">
        <authorList>
            <person name="Nowell W R."/>
        </authorList>
    </citation>
    <scope>NUCLEOTIDE SEQUENCE</scope>
</reference>
<organism evidence="3 5">
    <name type="scientific">Adineta ricciae</name>
    <name type="common">Rotifer</name>
    <dbReference type="NCBI Taxonomy" id="249248"/>
    <lineage>
        <taxon>Eukaryota</taxon>
        <taxon>Metazoa</taxon>
        <taxon>Spiralia</taxon>
        <taxon>Gnathifera</taxon>
        <taxon>Rotifera</taxon>
        <taxon>Eurotatoria</taxon>
        <taxon>Bdelloidea</taxon>
        <taxon>Adinetida</taxon>
        <taxon>Adinetidae</taxon>
        <taxon>Adineta</taxon>
    </lineage>
</organism>